<dbReference type="EMBL" id="BMPT01000030">
    <property type="protein sequence ID" value="GGM44351.1"/>
    <property type="molecule type" value="Genomic_DNA"/>
</dbReference>
<proteinExistence type="predicted"/>
<accession>A0A8H9GPZ4</accession>
<keyword evidence="4" id="KW-1185">Reference proteome</keyword>
<evidence type="ECO:0008006" key="5">
    <source>
        <dbReference type="Google" id="ProtNLM"/>
    </source>
</evidence>
<comment type="caution">
    <text evidence="3">The sequence shown here is derived from an EMBL/GenBank/DDBJ whole genome shotgun (WGS) entry which is preliminary data.</text>
</comment>
<name>A0A8H9GPZ4_9MICO</name>
<sequence>MNHRMRNRTLRLVEEANPVPTSGLTADESARAELLLQDLTAASGPARPVAGRRGTRARALVGGAIVLLAAALGGGLLATAPASAEQVLLQAASNAALQQPVGEGRYWYVRTESDTSVTIPHQREVWLAREGGVLRDEFFAAEVAESEGSAVLDPALVRYQDLGQHADVPGGSSTTLFGGNVAVTWDELDELPADPEELSALLTERMTDTSHGHAYDLWDAATGLLRESPARPELRRTLWEVIASIPGVTLDGPTTDAAGRDGTAVSVDFSSQRLGRYALVLDPTDGTLLETRYLADDGAVLSTGTVIEQGFRDTAPTAQPPVCGPGSEPERSC</sequence>
<keyword evidence="2" id="KW-0472">Membrane</keyword>
<organism evidence="3 4">
    <name type="scientific">Promicromonospora citrea</name>
    <dbReference type="NCBI Taxonomy" id="43677"/>
    <lineage>
        <taxon>Bacteria</taxon>
        <taxon>Bacillati</taxon>
        <taxon>Actinomycetota</taxon>
        <taxon>Actinomycetes</taxon>
        <taxon>Micrococcales</taxon>
        <taxon>Promicromonosporaceae</taxon>
        <taxon>Promicromonospora</taxon>
    </lineage>
</organism>
<dbReference type="InterPro" id="IPR047789">
    <property type="entry name" value="CU044_5270-like"/>
</dbReference>
<evidence type="ECO:0000256" key="1">
    <source>
        <dbReference type="SAM" id="MobiDB-lite"/>
    </source>
</evidence>
<feature type="region of interest" description="Disordered" evidence="1">
    <location>
        <begin position="311"/>
        <end position="333"/>
    </location>
</feature>
<keyword evidence="2" id="KW-1133">Transmembrane helix</keyword>
<reference evidence="3" key="2">
    <citation type="submission" date="2020-09" db="EMBL/GenBank/DDBJ databases">
        <authorList>
            <person name="Sun Q."/>
            <person name="Ohkuma M."/>
        </authorList>
    </citation>
    <scope>NUCLEOTIDE SEQUENCE</scope>
    <source>
        <strain evidence="3">JCM 3051</strain>
    </source>
</reference>
<evidence type="ECO:0000313" key="3">
    <source>
        <dbReference type="EMBL" id="GGM44351.1"/>
    </source>
</evidence>
<dbReference type="AlphaFoldDB" id="A0A8H9GPZ4"/>
<dbReference type="NCBIfam" id="NF038083">
    <property type="entry name" value="CU044_5270_fam"/>
    <property type="match status" value="1"/>
</dbReference>
<dbReference type="Proteomes" id="UP000655589">
    <property type="component" value="Unassembled WGS sequence"/>
</dbReference>
<keyword evidence="2" id="KW-0812">Transmembrane</keyword>
<evidence type="ECO:0000313" key="4">
    <source>
        <dbReference type="Proteomes" id="UP000655589"/>
    </source>
</evidence>
<evidence type="ECO:0000256" key="2">
    <source>
        <dbReference type="SAM" id="Phobius"/>
    </source>
</evidence>
<dbReference type="RefSeq" id="WP_189087193.1">
    <property type="nucleotide sequence ID" value="NZ_BMPT01000030.1"/>
</dbReference>
<feature type="transmembrane region" description="Helical" evidence="2">
    <location>
        <begin position="59"/>
        <end position="80"/>
    </location>
</feature>
<protein>
    <recommendedName>
        <fullName evidence="5">CU044_5270 family protein</fullName>
    </recommendedName>
</protein>
<reference evidence="3" key="1">
    <citation type="journal article" date="2014" name="Int. J. Syst. Evol. Microbiol.">
        <title>Complete genome sequence of Corynebacterium casei LMG S-19264T (=DSM 44701T), isolated from a smear-ripened cheese.</title>
        <authorList>
            <consortium name="US DOE Joint Genome Institute (JGI-PGF)"/>
            <person name="Walter F."/>
            <person name="Albersmeier A."/>
            <person name="Kalinowski J."/>
            <person name="Ruckert C."/>
        </authorList>
    </citation>
    <scope>NUCLEOTIDE SEQUENCE</scope>
    <source>
        <strain evidence="3">JCM 3051</strain>
    </source>
</reference>
<gene>
    <name evidence="3" type="ORF">GCM10010102_44730</name>
</gene>